<keyword evidence="1" id="KW-0812">Transmembrane</keyword>
<evidence type="ECO:0000313" key="3">
    <source>
        <dbReference type="Proteomes" id="UP000621540"/>
    </source>
</evidence>
<feature type="transmembrane region" description="Helical" evidence="1">
    <location>
        <begin position="65"/>
        <end position="86"/>
    </location>
</feature>
<organism evidence="2 3">
    <name type="scientific">Roseburia yibonii</name>
    <dbReference type="NCBI Taxonomy" id="2763063"/>
    <lineage>
        <taxon>Bacteria</taxon>
        <taxon>Bacillati</taxon>
        <taxon>Bacillota</taxon>
        <taxon>Clostridia</taxon>
        <taxon>Lachnospirales</taxon>
        <taxon>Lachnospiraceae</taxon>
        <taxon>Roseburia</taxon>
    </lineage>
</organism>
<evidence type="ECO:0000313" key="2">
    <source>
        <dbReference type="EMBL" id="MBC5753447.1"/>
    </source>
</evidence>
<reference evidence="2 3" key="1">
    <citation type="submission" date="2020-08" db="EMBL/GenBank/DDBJ databases">
        <title>Genome public.</title>
        <authorList>
            <person name="Liu C."/>
            <person name="Sun Q."/>
        </authorList>
    </citation>
    <scope>NUCLEOTIDE SEQUENCE [LARGE SCALE GENOMIC DNA]</scope>
    <source>
        <strain evidence="2 3">BX0805</strain>
    </source>
</reference>
<sequence>MDVRIILIETVVLTILFTIAVVAGSQNPVDTVYDMPEPIINRCLELGLIDESKKADSPQTRRKRLFAAVVIALIMALALCFVNHAGNFLQGFLISYLIWLIVDWYDCFVIDWIWVCHSKKLVIPGTEDLTDSYKDYRFHFIGSLKGMAIGLPVCLLVGVMVQLVNWFI</sequence>
<dbReference type="Proteomes" id="UP000621540">
    <property type="component" value="Unassembled WGS sequence"/>
</dbReference>
<name>A0ABR7I943_9FIRM</name>
<dbReference type="RefSeq" id="WP_186981873.1">
    <property type="nucleotide sequence ID" value="NZ_JACOQH010000003.1"/>
</dbReference>
<comment type="caution">
    <text evidence="2">The sequence shown here is derived from an EMBL/GenBank/DDBJ whole genome shotgun (WGS) entry which is preliminary data.</text>
</comment>
<proteinExistence type="predicted"/>
<accession>A0ABR7I943</accession>
<protein>
    <submittedName>
        <fullName evidence="2">Uncharacterized protein</fullName>
    </submittedName>
</protein>
<dbReference type="EMBL" id="JACOQH010000003">
    <property type="protein sequence ID" value="MBC5753447.1"/>
    <property type="molecule type" value="Genomic_DNA"/>
</dbReference>
<keyword evidence="1" id="KW-1133">Transmembrane helix</keyword>
<feature type="transmembrane region" description="Helical" evidence="1">
    <location>
        <begin position="92"/>
        <end position="114"/>
    </location>
</feature>
<keyword evidence="1" id="KW-0472">Membrane</keyword>
<feature type="transmembrane region" description="Helical" evidence="1">
    <location>
        <begin position="6"/>
        <end position="25"/>
    </location>
</feature>
<keyword evidence="3" id="KW-1185">Reference proteome</keyword>
<feature type="transmembrane region" description="Helical" evidence="1">
    <location>
        <begin position="147"/>
        <end position="167"/>
    </location>
</feature>
<evidence type="ECO:0000256" key="1">
    <source>
        <dbReference type="SAM" id="Phobius"/>
    </source>
</evidence>
<gene>
    <name evidence="2" type="ORF">H8Z76_05300</name>
</gene>